<evidence type="ECO:0000256" key="6">
    <source>
        <dbReference type="ARBA" id="ARBA00022824"/>
    </source>
</evidence>
<evidence type="ECO:0000256" key="1">
    <source>
        <dbReference type="ARBA" id="ARBA00003389"/>
    </source>
</evidence>
<dbReference type="InterPro" id="IPR007292">
    <property type="entry name" value="Nuclear_fusion_Kar5"/>
</dbReference>
<dbReference type="GO" id="GO:0000742">
    <property type="term" value="P:karyogamy involved in conjugation with cellular fusion"/>
    <property type="evidence" value="ECO:0007669"/>
    <property type="project" value="UniProtKB-UniRule"/>
</dbReference>
<evidence type="ECO:0000256" key="10">
    <source>
        <dbReference type="ARBA" id="ARBA00023242"/>
    </source>
</evidence>
<dbReference type="OrthoDB" id="5311848at2759"/>
<evidence type="ECO:0000256" key="7">
    <source>
        <dbReference type="ARBA" id="ARBA00022989"/>
    </source>
</evidence>
<comment type="subcellular location">
    <subcellularLocation>
        <location evidence="11">Endoplasmic reticulum membrane</location>
    </subcellularLocation>
    <subcellularLocation>
        <location evidence="11">Nucleus membrane</location>
    </subcellularLocation>
</comment>
<evidence type="ECO:0000256" key="11">
    <source>
        <dbReference type="RuleBase" id="RU368082"/>
    </source>
</evidence>
<evidence type="ECO:0000256" key="9">
    <source>
        <dbReference type="ARBA" id="ARBA00023180"/>
    </source>
</evidence>
<gene>
    <name evidence="13" type="ORF">LshimejAT787_0604470</name>
</gene>
<keyword evidence="10 11" id="KW-0539">Nucleus</keyword>
<sequence>MPWILSMRLTTNCIFLAQLIPCCWGGFWSRDSDKLTSSSRQTYALSTDAVLTPEELDAIFLSQDSLRDYARRPDCFRRAASLIRSHCAQLDMNENERVNAAISMTLCELATAKHHSVPLECVPFSVESNISEHSPISRMQGECVDALSRSAQFWSSYSGYLREVPQLCFAFRRWHDIDTAREIYRNVTLQQGTLLRYLIARERATERSMESWESRLSELQDVVSQMNHATRKMDSGIADLASEFDYTLRMFRDAMTDVRREQENRELQLLHENSHALEDLRQRHGEELRGLVPILATSLLQQVNATLGEVQAQTRTSLDVANRVQDQWISFGAEINNLAQYIILLSATASEVAHTFDGSIRQGHVLNQTQYQATLSATHLIAALANLTTATHAELEKINNVSAAMIQRTLVQVETGRPSWLFLRFMRALGTALCVDLDFVDYLSQLASSRLLSAVLALVGFLLRLSFSGLVTIGIFVLSMKRSLTMRLPISDSSATSSALTLRFVVNVKVFPVSLVSLNDSADPFNDLFVPFR</sequence>
<name>A0A9P3PMV0_LYOSH</name>
<feature type="signal peptide" evidence="12">
    <location>
        <begin position="1"/>
        <end position="25"/>
    </location>
</feature>
<feature type="transmembrane region" description="Helical" evidence="11">
    <location>
        <begin position="451"/>
        <end position="478"/>
    </location>
</feature>
<evidence type="ECO:0000256" key="12">
    <source>
        <dbReference type="SAM" id="SignalP"/>
    </source>
</evidence>
<keyword evidence="9" id="KW-0325">Glycoprotein</keyword>
<dbReference type="PANTHER" id="PTHR28012">
    <property type="entry name" value="NUCLEAR FUSION PROTEIN KAR5"/>
    <property type="match status" value="1"/>
</dbReference>
<dbReference type="PANTHER" id="PTHR28012:SF1">
    <property type="entry name" value="NUCLEAR FUSION PROTEIN KAR5"/>
    <property type="match status" value="1"/>
</dbReference>
<evidence type="ECO:0000256" key="3">
    <source>
        <dbReference type="ARBA" id="ARBA00022459"/>
    </source>
</evidence>
<dbReference type="GO" id="GO:0031965">
    <property type="term" value="C:nuclear membrane"/>
    <property type="evidence" value="ECO:0007669"/>
    <property type="project" value="UniProtKB-SubCell"/>
</dbReference>
<feature type="chain" id="PRO_5040439031" evidence="12">
    <location>
        <begin position="26"/>
        <end position="533"/>
    </location>
</feature>
<dbReference type="GO" id="GO:0048288">
    <property type="term" value="P:nuclear membrane fusion involved in karyogamy"/>
    <property type="evidence" value="ECO:0007669"/>
    <property type="project" value="UniProtKB-UniRule"/>
</dbReference>
<reference evidence="13" key="1">
    <citation type="submission" date="2022-07" db="EMBL/GenBank/DDBJ databases">
        <title>The genome of Lyophyllum shimeji provides insight into the initial evolution of ectomycorrhizal fungal genome.</title>
        <authorList>
            <person name="Kobayashi Y."/>
            <person name="Shibata T."/>
            <person name="Hirakawa H."/>
            <person name="Shigenobu S."/>
            <person name="Nishiyama T."/>
            <person name="Yamada A."/>
            <person name="Hasebe M."/>
            <person name="Kawaguchi M."/>
        </authorList>
    </citation>
    <scope>NUCLEOTIDE SEQUENCE</scope>
    <source>
        <strain evidence="13">AT787</strain>
    </source>
</reference>
<keyword evidence="7 11" id="KW-1133">Transmembrane helix</keyword>
<evidence type="ECO:0000256" key="2">
    <source>
        <dbReference type="ARBA" id="ARBA00010473"/>
    </source>
</evidence>
<evidence type="ECO:0000313" key="14">
    <source>
        <dbReference type="Proteomes" id="UP001063166"/>
    </source>
</evidence>
<dbReference type="Proteomes" id="UP001063166">
    <property type="component" value="Unassembled WGS sequence"/>
</dbReference>
<dbReference type="EMBL" id="BRPK01000006">
    <property type="protein sequence ID" value="GLB39285.1"/>
    <property type="molecule type" value="Genomic_DNA"/>
</dbReference>
<keyword evidence="14" id="KW-1185">Reference proteome</keyword>
<keyword evidence="6 11" id="KW-0256">Endoplasmic reticulum</keyword>
<comment type="similarity">
    <text evidence="2 11">Belongs to the KAR5 family.</text>
</comment>
<keyword evidence="8 11" id="KW-0472">Membrane</keyword>
<evidence type="ECO:0000256" key="4">
    <source>
        <dbReference type="ARBA" id="ARBA00022692"/>
    </source>
</evidence>
<accession>A0A9P3PMV0</accession>
<evidence type="ECO:0000313" key="13">
    <source>
        <dbReference type="EMBL" id="GLB39285.1"/>
    </source>
</evidence>
<keyword evidence="3 11" id="KW-0415">Karyogamy</keyword>
<dbReference type="Pfam" id="PF04163">
    <property type="entry name" value="Tht1"/>
    <property type="match status" value="1"/>
</dbReference>
<organism evidence="13 14">
    <name type="scientific">Lyophyllum shimeji</name>
    <name type="common">Hon-shimeji</name>
    <name type="synonym">Tricholoma shimeji</name>
    <dbReference type="NCBI Taxonomy" id="47721"/>
    <lineage>
        <taxon>Eukaryota</taxon>
        <taxon>Fungi</taxon>
        <taxon>Dikarya</taxon>
        <taxon>Basidiomycota</taxon>
        <taxon>Agaricomycotina</taxon>
        <taxon>Agaricomycetes</taxon>
        <taxon>Agaricomycetidae</taxon>
        <taxon>Agaricales</taxon>
        <taxon>Tricholomatineae</taxon>
        <taxon>Lyophyllaceae</taxon>
        <taxon>Lyophyllum</taxon>
    </lineage>
</organism>
<keyword evidence="5 11" id="KW-0732">Signal</keyword>
<proteinExistence type="inferred from homology"/>
<evidence type="ECO:0000256" key="5">
    <source>
        <dbReference type="ARBA" id="ARBA00022729"/>
    </source>
</evidence>
<comment type="caution">
    <text evidence="13">The sequence shown here is derived from an EMBL/GenBank/DDBJ whole genome shotgun (WGS) entry which is preliminary data.</text>
</comment>
<dbReference type="GO" id="GO:0005789">
    <property type="term" value="C:endoplasmic reticulum membrane"/>
    <property type="evidence" value="ECO:0007669"/>
    <property type="project" value="UniProtKB-SubCell"/>
</dbReference>
<keyword evidence="4 11" id="KW-0812">Transmembrane</keyword>
<protein>
    <submittedName>
        <fullName evidence="13">Tht1-like nuclear fusion protein</fullName>
    </submittedName>
</protein>
<evidence type="ECO:0000256" key="8">
    <source>
        <dbReference type="ARBA" id="ARBA00023136"/>
    </source>
</evidence>
<comment type="function">
    <text evidence="1 11">Required for nuclear membrane fusion during karyogamy.</text>
</comment>
<dbReference type="AlphaFoldDB" id="A0A9P3PMV0"/>